<name>I3DV76_BACMT</name>
<dbReference type="STRING" id="997296.PB1_11324"/>
<evidence type="ECO:0000313" key="2">
    <source>
        <dbReference type="Proteomes" id="UP000010523"/>
    </source>
</evidence>
<dbReference type="PANTHER" id="PTHR39338:SF6">
    <property type="entry name" value="BLL5662 PROTEIN"/>
    <property type="match status" value="1"/>
</dbReference>
<reference evidence="1 2" key="1">
    <citation type="journal article" date="2012" name="Appl. Environ. Microbiol.">
        <title>Genome Sequence of Thermotolerant Bacillus methanolicus: Features and Regulation Related to Methylotrophy and Production of L-Lysine and L-Glutamate from Methanol.</title>
        <authorList>
            <person name="Heggeset T.M."/>
            <person name="Krog A."/>
            <person name="Balzer S."/>
            <person name="Wentzel A."/>
            <person name="Ellingsen T.E."/>
            <person name="Brautaset T."/>
        </authorList>
    </citation>
    <scope>NUCLEOTIDE SEQUENCE [LARGE SCALE GENOMIC DNA]</scope>
    <source>
        <strain evidence="1 2">PB1</strain>
    </source>
</reference>
<keyword evidence="2" id="KW-1185">Reference proteome</keyword>
<dbReference type="AlphaFoldDB" id="I3DV76"/>
<gene>
    <name evidence="1" type="ORF">PB1_11324</name>
</gene>
<dbReference type="EMBL" id="AFEU01000003">
    <property type="protein sequence ID" value="EIJ78147.1"/>
    <property type="molecule type" value="Genomic_DNA"/>
</dbReference>
<dbReference type="SUPFAM" id="SSF53300">
    <property type="entry name" value="vWA-like"/>
    <property type="match status" value="1"/>
</dbReference>
<protein>
    <submittedName>
        <fullName evidence="1">VWA containing CoxE family protein</fullName>
    </submittedName>
</protein>
<proteinExistence type="predicted"/>
<comment type="caution">
    <text evidence="1">The sequence shown here is derived from an EMBL/GenBank/DDBJ whole genome shotgun (WGS) entry which is preliminary data.</text>
</comment>
<accession>I3DV76</accession>
<evidence type="ECO:0000313" key="1">
    <source>
        <dbReference type="EMBL" id="EIJ78147.1"/>
    </source>
</evidence>
<dbReference type="eggNOG" id="COG3552">
    <property type="taxonomic scope" value="Bacteria"/>
</dbReference>
<dbReference type="InterPro" id="IPR008912">
    <property type="entry name" value="Uncharacterised_CoxE"/>
</dbReference>
<dbReference type="Proteomes" id="UP000010523">
    <property type="component" value="Unassembled WGS sequence"/>
</dbReference>
<sequence length="375" mass="41554">MEHMRAGELSCLTGSIVRQVTDFAPWLRNHGFRAGVPETLTAIAALAELNLSSINEVCSALRSIYARTSAEWGIFPALFEQYFGIREAGLQEKRRLQPDELIGGTDAGENAECPPLETVKGILAGYHPNNGERFALRADQQVLKDVVVLTQLAVRTIDAPRGRKWQSRGREKIDLRQTIRSALRHSGEPFELKMRRRRPDKPRIVLAIDISGSMKPYAPFITSLAWSFTRVRARTQIFLFSTRLLRVTSLIAQKGVTGIPYSDLPGLRGGTQIGGSLALLLHRYSNLLQRHTCVIIISDGFDAGHPEQMHISMRDLAARVGRVVWMNPLLGESGYEPTSVGMSMALPYIDAFVDVHDVTTWKKAILNGALCSAAP</sequence>
<dbReference type="InterPro" id="IPR036465">
    <property type="entry name" value="vWFA_dom_sf"/>
</dbReference>
<dbReference type="OrthoDB" id="9790469at2"/>
<organism evidence="1 2">
    <name type="scientific">Bacillus methanolicus PB1</name>
    <dbReference type="NCBI Taxonomy" id="997296"/>
    <lineage>
        <taxon>Bacteria</taxon>
        <taxon>Bacillati</taxon>
        <taxon>Bacillota</taxon>
        <taxon>Bacilli</taxon>
        <taxon>Bacillales</taxon>
        <taxon>Bacillaceae</taxon>
        <taxon>Bacillus</taxon>
    </lineage>
</organism>
<dbReference type="Pfam" id="PF05762">
    <property type="entry name" value="VWA_CoxE"/>
    <property type="match status" value="1"/>
</dbReference>
<dbReference type="PATRIC" id="fig|997296.3.peg.2382"/>
<dbReference type="PANTHER" id="PTHR39338">
    <property type="entry name" value="BLL5662 PROTEIN-RELATED"/>
    <property type="match status" value="1"/>
</dbReference>